<dbReference type="PANTHER" id="PTHR35802:SF1">
    <property type="entry name" value="PROTEASE SYNTHASE AND SPORULATION PROTEIN PAI 2"/>
    <property type="match status" value="1"/>
</dbReference>
<dbReference type="PANTHER" id="PTHR35802">
    <property type="entry name" value="PROTEASE SYNTHASE AND SPORULATION PROTEIN PAI 2"/>
    <property type="match status" value="1"/>
</dbReference>
<sequence>MYVPKAFEEADENKLISFIQENPFGILASASDVFPEASHLVFHPEKNESGKLFLFGHFARPNEHWKKIGGPVLVVFSGAHCYISPTWTGEPNSVPTWNYAAVHASGNLSFLDDVQSMERISQLVASYETEPSPDWKLDFENSYFKNTIKGLVAFQIEVTRLEGKFKLSQNKSVELQSRVASKLEELSDDNSKTIAKWMRENLSRKNGAM</sequence>
<name>A0A5F2BV67_9LEPT</name>
<dbReference type="InterPro" id="IPR007396">
    <property type="entry name" value="TR_PAI2-type"/>
</dbReference>
<dbReference type="Gene3D" id="2.30.110.10">
    <property type="entry name" value="Electron Transport, Fmn-binding Protein, Chain A"/>
    <property type="match status" value="1"/>
</dbReference>
<dbReference type="InterPro" id="IPR012349">
    <property type="entry name" value="Split_barrel_FMN-bd"/>
</dbReference>
<dbReference type="Proteomes" id="UP000298429">
    <property type="component" value="Unassembled WGS sequence"/>
</dbReference>
<dbReference type="EMBL" id="RQGN01000003">
    <property type="protein sequence ID" value="TGM10176.1"/>
    <property type="molecule type" value="Genomic_DNA"/>
</dbReference>
<proteinExistence type="predicted"/>
<dbReference type="RefSeq" id="WP_135669288.1">
    <property type="nucleotide sequence ID" value="NZ_RQGN01000003.1"/>
</dbReference>
<comment type="caution">
    <text evidence="1">The sequence shown here is derived from an EMBL/GenBank/DDBJ whole genome shotgun (WGS) entry which is preliminary data.</text>
</comment>
<dbReference type="AlphaFoldDB" id="A0A5F2BV67"/>
<gene>
    <name evidence="1" type="ORF">EHQ76_00555</name>
</gene>
<dbReference type="SUPFAM" id="SSF50475">
    <property type="entry name" value="FMN-binding split barrel"/>
    <property type="match status" value="1"/>
</dbReference>
<protein>
    <submittedName>
        <fullName evidence="1">FMN-binding negative transcriptional regulator</fullName>
    </submittedName>
</protein>
<accession>A0A5F2BV67</accession>
<reference evidence="1 2" key="1">
    <citation type="journal article" date="2019" name="PLoS Negl. Trop. Dis.">
        <title>Revisiting the worldwide diversity of Leptospira species in the environment.</title>
        <authorList>
            <person name="Vincent A.T."/>
            <person name="Schiettekatte O."/>
            <person name="Bourhy P."/>
            <person name="Veyrier F.J."/>
            <person name="Picardeau M."/>
        </authorList>
    </citation>
    <scope>NUCLEOTIDE SEQUENCE [LARGE SCALE GENOMIC DNA]</scope>
    <source>
        <strain evidence="1 2">201702444</strain>
    </source>
</reference>
<organism evidence="1 2">
    <name type="scientific">Leptospira barantonii</name>
    <dbReference type="NCBI Taxonomy" id="2023184"/>
    <lineage>
        <taxon>Bacteria</taxon>
        <taxon>Pseudomonadati</taxon>
        <taxon>Spirochaetota</taxon>
        <taxon>Spirochaetia</taxon>
        <taxon>Leptospirales</taxon>
        <taxon>Leptospiraceae</taxon>
        <taxon>Leptospira</taxon>
    </lineage>
</organism>
<dbReference type="OrthoDB" id="9794948at2"/>
<dbReference type="Pfam" id="PF04299">
    <property type="entry name" value="FMN_bind_2"/>
    <property type="match status" value="1"/>
</dbReference>
<dbReference type="PIRSF" id="PIRSF010372">
    <property type="entry name" value="PaiB"/>
    <property type="match status" value="1"/>
</dbReference>
<evidence type="ECO:0000313" key="2">
    <source>
        <dbReference type="Proteomes" id="UP000298429"/>
    </source>
</evidence>
<evidence type="ECO:0000313" key="1">
    <source>
        <dbReference type="EMBL" id="TGM10176.1"/>
    </source>
</evidence>